<proteinExistence type="predicted"/>
<dbReference type="PANTHER" id="PTHR47791">
    <property type="entry name" value="MEIOTICALLY UP-REGULATED GENE 191 PROTEIN"/>
    <property type="match status" value="1"/>
</dbReference>
<reference evidence="1 2" key="1">
    <citation type="journal article" date="2019" name="Int. J. Syst. Evol. Microbiol.">
        <title>The Global Catalogue of Microorganisms (GCM) 10K type strain sequencing project: providing services to taxonomists for standard genome sequencing and annotation.</title>
        <authorList>
            <consortium name="The Broad Institute Genomics Platform"/>
            <consortium name="The Broad Institute Genome Sequencing Center for Infectious Disease"/>
            <person name="Wu L."/>
            <person name="Ma J."/>
        </authorList>
    </citation>
    <scope>NUCLEOTIDE SEQUENCE [LARGE SCALE GENOMIC DNA]</scope>
    <source>
        <strain evidence="1 2">JCM 14917</strain>
    </source>
</reference>
<dbReference type="RefSeq" id="WP_346027971.1">
    <property type="nucleotide sequence ID" value="NZ_BAAAON010000001.1"/>
</dbReference>
<dbReference type="InterPro" id="IPR053169">
    <property type="entry name" value="MUG_Protein"/>
</dbReference>
<keyword evidence="2" id="KW-1185">Reference proteome</keyword>
<dbReference type="Pfam" id="PF03663">
    <property type="entry name" value="Glyco_hydro_76"/>
    <property type="match status" value="1"/>
</dbReference>
<accession>A0ABN3AUE9</accession>
<dbReference type="Gene3D" id="1.50.10.20">
    <property type="match status" value="1"/>
</dbReference>
<dbReference type="SUPFAM" id="SSF48208">
    <property type="entry name" value="Six-hairpin glycosidases"/>
    <property type="match status" value="1"/>
</dbReference>
<dbReference type="InterPro" id="IPR005198">
    <property type="entry name" value="Glyco_hydro_76"/>
</dbReference>
<organism evidence="1 2">
    <name type="scientific">Arthrobacter parietis</name>
    <dbReference type="NCBI Taxonomy" id="271434"/>
    <lineage>
        <taxon>Bacteria</taxon>
        <taxon>Bacillati</taxon>
        <taxon>Actinomycetota</taxon>
        <taxon>Actinomycetes</taxon>
        <taxon>Micrococcales</taxon>
        <taxon>Micrococcaceae</taxon>
        <taxon>Arthrobacter</taxon>
    </lineage>
</organism>
<dbReference type="InterPro" id="IPR008928">
    <property type="entry name" value="6-hairpin_glycosidase_sf"/>
</dbReference>
<dbReference type="PANTHER" id="PTHR47791:SF3">
    <property type="entry name" value="MEIOTICALLY UP-REGULATED GENE 191 PROTEIN"/>
    <property type="match status" value="1"/>
</dbReference>
<dbReference type="EMBL" id="BAAAON010000001">
    <property type="protein sequence ID" value="GAA2175003.1"/>
    <property type="molecule type" value="Genomic_DNA"/>
</dbReference>
<name>A0ABN3AUE9_9MICC</name>
<dbReference type="GO" id="GO:0016787">
    <property type="term" value="F:hydrolase activity"/>
    <property type="evidence" value="ECO:0007669"/>
    <property type="project" value="UniProtKB-KW"/>
</dbReference>
<dbReference type="Proteomes" id="UP001500974">
    <property type="component" value="Unassembled WGS sequence"/>
</dbReference>
<keyword evidence="1" id="KW-0378">Hydrolase</keyword>
<gene>
    <name evidence="1" type="ORF">GCM10009784_15650</name>
</gene>
<evidence type="ECO:0000313" key="2">
    <source>
        <dbReference type="Proteomes" id="UP001500974"/>
    </source>
</evidence>
<protein>
    <submittedName>
        <fullName evidence="1">Glycoside hydrolase family 76 protein</fullName>
    </submittedName>
</protein>
<sequence>MPTELPAEKLPEEHREAQLRAAAAAASVPAAFGHRLLGLPGTHLAQVNLPNRSTVPWHYWWQAHYLDCLLDAAERADITHHDDGAAHRTRARRLLRTIRLRNGGRWRNSYYDDMAWLALAALRSADIAGTRPLPTLTAALISAHTSDLGGGLFWNTSRDFKNTPATAPAALYFARIGRKDESAQLVDWLFARLLDPATGLLFDGIRMPGERLVTDLYTYNQGPALGALLALGDQRSLDRASGLITAIATHLVQPDGALRTHGGGDGGLFTGILARYLALAAVSPHLPEATRTIARTLITTTARALWEGRTEREAGGRRRRTVLVFSAAPGASAGKGPMELSTQLQAWMIFEAAWQVTGRTGRAGG</sequence>
<comment type="caution">
    <text evidence="1">The sequence shown here is derived from an EMBL/GenBank/DDBJ whole genome shotgun (WGS) entry which is preliminary data.</text>
</comment>
<evidence type="ECO:0000313" key="1">
    <source>
        <dbReference type="EMBL" id="GAA2175003.1"/>
    </source>
</evidence>